<dbReference type="Gene3D" id="3.40.630.30">
    <property type="match status" value="1"/>
</dbReference>
<dbReference type="InterPro" id="IPR016181">
    <property type="entry name" value="Acyl_CoA_acyltransferase"/>
</dbReference>
<dbReference type="Pfam" id="PF00583">
    <property type="entry name" value="Acetyltransf_1"/>
    <property type="match status" value="1"/>
</dbReference>
<evidence type="ECO:0000313" key="2">
    <source>
        <dbReference type="EMBL" id="TLV02925.1"/>
    </source>
</evidence>
<dbReference type="OrthoDB" id="9803233at2"/>
<evidence type="ECO:0000259" key="1">
    <source>
        <dbReference type="PROSITE" id="PS51186"/>
    </source>
</evidence>
<organism evidence="2 3">
    <name type="scientific">Dyadobacter luticola</name>
    <dbReference type="NCBI Taxonomy" id="1979387"/>
    <lineage>
        <taxon>Bacteria</taxon>
        <taxon>Pseudomonadati</taxon>
        <taxon>Bacteroidota</taxon>
        <taxon>Cytophagia</taxon>
        <taxon>Cytophagales</taxon>
        <taxon>Spirosomataceae</taxon>
        <taxon>Dyadobacter</taxon>
    </lineage>
</organism>
<dbReference type="AlphaFoldDB" id="A0A5R9L3R3"/>
<sequence>MTTPDIQLKTAQALQEYSDAADLIIAYVTWLGFDLSFQNFDKEMADLPEMYNPTNGGLYVVYLDEKPVAVAGLRRFGENDGEVKRMYVKPEARGHGIGKLLLTKCIEDAKALHYDTLKLDTADYMTAAIKLYTDHGFTEIPAYRFNPHAEAKYFELPLK</sequence>
<dbReference type="InterPro" id="IPR052777">
    <property type="entry name" value="Acetyltransferase_Enz"/>
</dbReference>
<evidence type="ECO:0000313" key="3">
    <source>
        <dbReference type="Proteomes" id="UP000306402"/>
    </source>
</evidence>
<dbReference type="Proteomes" id="UP000306402">
    <property type="component" value="Unassembled WGS sequence"/>
</dbReference>
<dbReference type="PANTHER" id="PTHR43305">
    <property type="entry name" value="FAMILY N-ACETYLTRANSFERASE, PUTATIVE (AFU_ORTHOLOGUE AFUA_2G01380)-RELATED"/>
    <property type="match status" value="1"/>
</dbReference>
<dbReference type="EMBL" id="VCEJ01000002">
    <property type="protein sequence ID" value="TLV02925.1"/>
    <property type="molecule type" value="Genomic_DNA"/>
</dbReference>
<gene>
    <name evidence="2" type="ORF">FEN17_04740</name>
</gene>
<dbReference type="CDD" id="cd04301">
    <property type="entry name" value="NAT_SF"/>
    <property type="match status" value="1"/>
</dbReference>
<dbReference type="PROSITE" id="PS51186">
    <property type="entry name" value="GNAT"/>
    <property type="match status" value="1"/>
</dbReference>
<reference evidence="2 3" key="1">
    <citation type="submission" date="2019-05" db="EMBL/GenBank/DDBJ databases">
        <authorList>
            <person name="Qu J.-H."/>
        </authorList>
    </citation>
    <scope>NUCLEOTIDE SEQUENCE [LARGE SCALE GENOMIC DNA]</scope>
    <source>
        <strain evidence="2 3">T17</strain>
    </source>
</reference>
<protein>
    <submittedName>
        <fullName evidence="2">GNAT family N-acetyltransferase</fullName>
    </submittedName>
</protein>
<dbReference type="GO" id="GO:0016747">
    <property type="term" value="F:acyltransferase activity, transferring groups other than amino-acyl groups"/>
    <property type="evidence" value="ECO:0007669"/>
    <property type="project" value="InterPro"/>
</dbReference>
<proteinExistence type="predicted"/>
<dbReference type="InterPro" id="IPR000182">
    <property type="entry name" value="GNAT_dom"/>
</dbReference>
<dbReference type="SUPFAM" id="SSF55729">
    <property type="entry name" value="Acyl-CoA N-acyltransferases (Nat)"/>
    <property type="match status" value="1"/>
</dbReference>
<name>A0A5R9L3R3_9BACT</name>
<keyword evidence="3" id="KW-1185">Reference proteome</keyword>
<comment type="caution">
    <text evidence="2">The sequence shown here is derived from an EMBL/GenBank/DDBJ whole genome shotgun (WGS) entry which is preliminary data.</text>
</comment>
<keyword evidence="2" id="KW-0808">Transferase</keyword>
<feature type="domain" description="N-acetyltransferase" evidence="1">
    <location>
        <begin position="6"/>
        <end position="159"/>
    </location>
</feature>
<dbReference type="RefSeq" id="WP_138364134.1">
    <property type="nucleotide sequence ID" value="NZ_VCEJ01000002.1"/>
</dbReference>
<accession>A0A5R9L3R3</accession>
<dbReference type="PANTHER" id="PTHR43305:SF1">
    <property type="entry name" value="FAMILY N-ACETYLTRANSFERASE, PUTATIVE (AFU_ORTHOLOGUE AFUA_2G01380)-RELATED"/>
    <property type="match status" value="1"/>
</dbReference>